<gene>
    <name evidence="8" type="ORF">SEMRO_811_G205940.1</name>
</gene>
<dbReference type="Proteomes" id="UP001153069">
    <property type="component" value="Unassembled WGS sequence"/>
</dbReference>
<dbReference type="GO" id="GO:0016020">
    <property type="term" value="C:membrane"/>
    <property type="evidence" value="ECO:0007669"/>
    <property type="project" value="UniProtKB-SubCell"/>
</dbReference>
<evidence type="ECO:0000256" key="4">
    <source>
        <dbReference type="ARBA" id="ARBA00022989"/>
    </source>
</evidence>
<comment type="caution">
    <text evidence="8">The sequence shown here is derived from an EMBL/GenBank/DDBJ whole genome shotgun (WGS) entry which is preliminary data.</text>
</comment>
<dbReference type="InterPro" id="IPR005828">
    <property type="entry name" value="MFS_sugar_transport-like"/>
</dbReference>
<dbReference type="SUPFAM" id="SSF103473">
    <property type="entry name" value="MFS general substrate transporter"/>
    <property type="match status" value="1"/>
</dbReference>
<keyword evidence="5 6" id="KW-0472">Membrane</keyword>
<keyword evidence="9" id="KW-1185">Reference proteome</keyword>
<dbReference type="Gene3D" id="1.20.1250.20">
    <property type="entry name" value="MFS general substrate transporter like domains"/>
    <property type="match status" value="1"/>
</dbReference>
<feature type="domain" description="Major facilitator superfamily (MFS) profile" evidence="7">
    <location>
        <begin position="65"/>
        <end position="537"/>
    </location>
</feature>
<dbReference type="PROSITE" id="PS50850">
    <property type="entry name" value="MFS"/>
    <property type="match status" value="1"/>
</dbReference>
<dbReference type="InterPro" id="IPR020846">
    <property type="entry name" value="MFS_dom"/>
</dbReference>
<accession>A0A9N8E9Q2</accession>
<dbReference type="PANTHER" id="PTHR23511:SF34">
    <property type="entry name" value="SYNAPTIC VESICLE GLYCOPROTEIN 2"/>
    <property type="match status" value="1"/>
</dbReference>
<feature type="transmembrane region" description="Helical" evidence="6">
    <location>
        <begin position="445"/>
        <end position="463"/>
    </location>
</feature>
<name>A0A9N8E9Q2_9STRA</name>
<keyword evidence="4 6" id="KW-1133">Transmembrane helix</keyword>
<reference evidence="8" key="1">
    <citation type="submission" date="2020-06" db="EMBL/GenBank/DDBJ databases">
        <authorList>
            <consortium name="Plant Systems Biology data submission"/>
        </authorList>
    </citation>
    <scope>NUCLEOTIDE SEQUENCE</scope>
    <source>
        <strain evidence="8">D6</strain>
    </source>
</reference>
<evidence type="ECO:0000256" key="2">
    <source>
        <dbReference type="ARBA" id="ARBA00022448"/>
    </source>
</evidence>
<evidence type="ECO:0000256" key="1">
    <source>
        <dbReference type="ARBA" id="ARBA00004141"/>
    </source>
</evidence>
<feature type="transmembrane region" description="Helical" evidence="6">
    <location>
        <begin position="192"/>
        <end position="211"/>
    </location>
</feature>
<feature type="transmembrane region" description="Helical" evidence="6">
    <location>
        <begin position="131"/>
        <end position="156"/>
    </location>
</feature>
<sequence length="545" mass="59729">MSPKLKDDEEQSLLATTNDGHHYGSSAAATTNNDTNDTDDAIVILSLTMDDAMDRLGFGTFQYRLVWAAGLCVMADGLEILLLSVLTVVLRAEWNLLEWQASLLMSSVFCGALLGSLVLGQLADHYGRKPIFILTAAIIALLGVLTGFATTFHWLILCRWGVGFGVGGGTVPFDTLIEFLPRSQRGHHMLYIWFFWTIGTMLVVVLAYFTVGESSSSNHENEEATFYWEGWRLFVIACAIPCISSMVLGILWVPESPRWLLTTQNDPEQALAVLRGAAVVNGKDPNLLFPLGRTKLLAEEYHNTDHNSTNNKLSQRAPEEAHFWDLFRPKWLRTTLYLFGTWVGFAFLYYGGVIVTTLVFASSTASSNNNTQEDNAGTYHFEYGALFVANAAEIVATIFMIHTVEKLGRIPIQTYGFLSGGIMVVLLCGLTSLHRQQQQAEQGEYATYTYLAMVVLAFGVRMANMAASCTTWVSTAEIFTTDIRSTGHSAANAVARLGGFLVPYVVSAEAPLTFIGASMMCVAVGTAFCASRLPETKGKELGVID</sequence>
<evidence type="ECO:0000313" key="9">
    <source>
        <dbReference type="Proteomes" id="UP001153069"/>
    </source>
</evidence>
<feature type="transmembrane region" description="Helical" evidence="6">
    <location>
        <begin position="381"/>
        <end position="402"/>
    </location>
</feature>
<dbReference type="OrthoDB" id="4139357at2759"/>
<protein>
    <submittedName>
        <fullName evidence="8">Synaptic vesicle 2-related protein</fullName>
    </submittedName>
</protein>
<dbReference type="PROSITE" id="PS00216">
    <property type="entry name" value="SUGAR_TRANSPORT_1"/>
    <property type="match status" value="1"/>
</dbReference>
<keyword evidence="2" id="KW-0813">Transport</keyword>
<dbReference type="EMBL" id="CAICTM010000810">
    <property type="protein sequence ID" value="CAB9516858.1"/>
    <property type="molecule type" value="Genomic_DNA"/>
</dbReference>
<comment type="subcellular location">
    <subcellularLocation>
        <location evidence="1">Membrane</location>
        <topology evidence="1">Multi-pass membrane protein</topology>
    </subcellularLocation>
</comment>
<feature type="transmembrane region" description="Helical" evidence="6">
    <location>
        <begin position="414"/>
        <end position="433"/>
    </location>
</feature>
<feature type="transmembrane region" description="Helical" evidence="6">
    <location>
        <begin position="231"/>
        <end position="253"/>
    </location>
</feature>
<feature type="transmembrane region" description="Helical" evidence="6">
    <location>
        <begin position="336"/>
        <end position="361"/>
    </location>
</feature>
<dbReference type="InterPro" id="IPR036259">
    <property type="entry name" value="MFS_trans_sf"/>
</dbReference>
<dbReference type="Pfam" id="PF00083">
    <property type="entry name" value="Sugar_tr"/>
    <property type="match status" value="1"/>
</dbReference>
<feature type="transmembrane region" description="Helical" evidence="6">
    <location>
        <begin position="101"/>
        <end position="119"/>
    </location>
</feature>
<dbReference type="GO" id="GO:0022857">
    <property type="term" value="F:transmembrane transporter activity"/>
    <property type="evidence" value="ECO:0007669"/>
    <property type="project" value="InterPro"/>
</dbReference>
<evidence type="ECO:0000256" key="6">
    <source>
        <dbReference type="SAM" id="Phobius"/>
    </source>
</evidence>
<keyword evidence="3 6" id="KW-0812">Transmembrane</keyword>
<evidence type="ECO:0000313" key="8">
    <source>
        <dbReference type="EMBL" id="CAB9516858.1"/>
    </source>
</evidence>
<dbReference type="PANTHER" id="PTHR23511">
    <property type="entry name" value="SYNAPTIC VESICLE GLYCOPROTEIN 2"/>
    <property type="match status" value="1"/>
</dbReference>
<proteinExistence type="predicted"/>
<feature type="transmembrane region" description="Helical" evidence="6">
    <location>
        <begin position="65"/>
        <end position="89"/>
    </location>
</feature>
<organism evidence="8 9">
    <name type="scientific">Seminavis robusta</name>
    <dbReference type="NCBI Taxonomy" id="568900"/>
    <lineage>
        <taxon>Eukaryota</taxon>
        <taxon>Sar</taxon>
        <taxon>Stramenopiles</taxon>
        <taxon>Ochrophyta</taxon>
        <taxon>Bacillariophyta</taxon>
        <taxon>Bacillariophyceae</taxon>
        <taxon>Bacillariophycidae</taxon>
        <taxon>Naviculales</taxon>
        <taxon>Naviculaceae</taxon>
        <taxon>Seminavis</taxon>
    </lineage>
</organism>
<evidence type="ECO:0000259" key="7">
    <source>
        <dbReference type="PROSITE" id="PS50850"/>
    </source>
</evidence>
<evidence type="ECO:0000256" key="3">
    <source>
        <dbReference type="ARBA" id="ARBA00022692"/>
    </source>
</evidence>
<dbReference type="AlphaFoldDB" id="A0A9N8E9Q2"/>
<dbReference type="InterPro" id="IPR005829">
    <property type="entry name" value="Sugar_transporter_CS"/>
</dbReference>
<evidence type="ECO:0000256" key="5">
    <source>
        <dbReference type="ARBA" id="ARBA00023136"/>
    </source>
</evidence>